<dbReference type="SUPFAM" id="SSF55874">
    <property type="entry name" value="ATPase domain of HSP90 chaperone/DNA topoisomerase II/histidine kinase"/>
    <property type="match status" value="1"/>
</dbReference>
<dbReference type="InterPro" id="IPR036890">
    <property type="entry name" value="HATPase_C_sf"/>
</dbReference>
<evidence type="ECO:0000313" key="4">
    <source>
        <dbReference type="Proteomes" id="UP000751614"/>
    </source>
</evidence>
<evidence type="ECO:0000313" key="3">
    <source>
        <dbReference type="EMBL" id="TMU57682.1"/>
    </source>
</evidence>
<keyword evidence="3" id="KW-0808">Transferase</keyword>
<dbReference type="GO" id="GO:0016301">
    <property type="term" value="F:kinase activity"/>
    <property type="evidence" value="ECO:0007669"/>
    <property type="project" value="UniProtKB-KW"/>
</dbReference>
<feature type="domain" description="Signal transduction histidine kinase internal region" evidence="2">
    <location>
        <begin position="142"/>
        <end position="220"/>
    </location>
</feature>
<feature type="transmembrane region" description="Helical" evidence="1">
    <location>
        <begin position="102"/>
        <end position="123"/>
    </location>
</feature>
<evidence type="ECO:0000259" key="2">
    <source>
        <dbReference type="Pfam" id="PF06580"/>
    </source>
</evidence>
<dbReference type="Proteomes" id="UP000751614">
    <property type="component" value="Unassembled WGS sequence"/>
</dbReference>
<dbReference type="Gene3D" id="3.30.565.10">
    <property type="entry name" value="Histidine kinase-like ATPase, C-terminal domain"/>
    <property type="match status" value="1"/>
</dbReference>
<dbReference type="Pfam" id="PF06580">
    <property type="entry name" value="His_kinase"/>
    <property type="match status" value="1"/>
</dbReference>
<comment type="caution">
    <text evidence="3">The sequence shown here is derived from an EMBL/GenBank/DDBJ whole genome shotgun (WGS) entry which is preliminary data.</text>
</comment>
<gene>
    <name evidence="3" type="ORF">FGG15_03020</name>
</gene>
<dbReference type="EMBL" id="VCNI01000001">
    <property type="protein sequence ID" value="TMU57682.1"/>
    <property type="molecule type" value="Genomic_DNA"/>
</dbReference>
<dbReference type="InterPro" id="IPR010559">
    <property type="entry name" value="Sig_transdc_His_kin_internal"/>
</dbReference>
<proteinExistence type="predicted"/>
<dbReference type="InterPro" id="IPR050640">
    <property type="entry name" value="Bact_2-comp_sensor_kinase"/>
</dbReference>
<dbReference type="PANTHER" id="PTHR34220:SF7">
    <property type="entry name" value="SENSOR HISTIDINE KINASE YPDA"/>
    <property type="match status" value="1"/>
</dbReference>
<keyword evidence="4" id="KW-1185">Reference proteome</keyword>
<evidence type="ECO:0000256" key="1">
    <source>
        <dbReference type="SAM" id="Phobius"/>
    </source>
</evidence>
<protein>
    <submittedName>
        <fullName evidence="3">Histidine kinase</fullName>
    </submittedName>
</protein>
<reference evidence="3 4" key="1">
    <citation type="submission" date="2019-05" db="EMBL/GenBank/DDBJ databases">
        <title>Flagellimonas sp. AsT0115, sp. nov., isolated from a marine red algae, Asparagopsis taxiformis.</title>
        <authorList>
            <person name="Kim J."/>
            <person name="Jeong S.E."/>
            <person name="Jeon C.O."/>
        </authorList>
    </citation>
    <scope>NUCLEOTIDE SEQUENCE [LARGE SCALE GENOMIC DNA]</scope>
    <source>
        <strain evidence="3 4">AsT0115</strain>
    </source>
</reference>
<organism evidence="3 4">
    <name type="scientific">Flagellimonas algicola</name>
    <dbReference type="NCBI Taxonomy" id="2583815"/>
    <lineage>
        <taxon>Bacteria</taxon>
        <taxon>Pseudomonadati</taxon>
        <taxon>Bacteroidota</taxon>
        <taxon>Flavobacteriia</taxon>
        <taxon>Flavobacteriales</taxon>
        <taxon>Flavobacteriaceae</taxon>
        <taxon>Flagellimonas</taxon>
    </lineage>
</organism>
<accession>A0ABY2WSJ1</accession>
<keyword evidence="1" id="KW-1133">Transmembrane helix</keyword>
<feature type="transmembrane region" description="Helical" evidence="1">
    <location>
        <begin position="29"/>
        <end position="47"/>
    </location>
</feature>
<sequence length="329" mass="38993">MFWVVYFLFNSIRWGSYFHDYWYSFKSNMVEFPLHMIMVYFNIYYLVPKFILSKRYKTYVLLLLLALGCHYFVRVGLSYWWVCEVIWREAEGIHEPFGFNHIVTVVLGEIYVIGLVSAIKFTVEYVVQLNKSKHLLALQSETELKFLKARIQPHFFFNTLNNLYALTLQRSKKAAEVVLKLSEIMEYVIYDINMKKIPLAKEIKYIKNYIELERIRHGYQLNCDVQTKGQLDDVKLPPLLFLPFVENCFKHGQLSDGSIWIKMKNEREGDLLTFYLTNDFDPANTSKTKEGIGIANTRRRLELLYGDTYQLETYPENNQYHVVLKIPLG</sequence>
<feature type="transmembrane region" description="Helical" evidence="1">
    <location>
        <begin position="59"/>
        <end position="82"/>
    </location>
</feature>
<keyword evidence="3" id="KW-0418">Kinase</keyword>
<keyword evidence="1" id="KW-0812">Transmembrane</keyword>
<dbReference type="PANTHER" id="PTHR34220">
    <property type="entry name" value="SENSOR HISTIDINE KINASE YPDA"/>
    <property type="match status" value="1"/>
</dbReference>
<name>A0ABY2WSJ1_9FLAO</name>
<keyword evidence="1" id="KW-0472">Membrane</keyword>